<name>A0A671Y078_SPAAU</name>
<dbReference type="GeneTree" id="ENSGT00940000178358"/>
<feature type="region of interest" description="Disordered" evidence="1">
    <location>
        <begin position="444"/>
        <end position="464"/>
    </location>
</feature>
<dbReference type="Pfam" id="PF15741">
    <property type="entry name" value="LRIF1"/>
    <property type="match status" value="1"/>
</dbReference>
<feature type="region of interest" description="Disordered" evidence="1">
    <location>
        <begin position="518"/>
        <end position="543"/>
    </location>
</feature>
<dbReference type="Ensembl" id="ENSSAUT00010058679.1">
    <property type="protein sequence ID" value="ENSSAUP00010055847.1"/>
    <property type="gene ID" value="ENSSAUG00010022949.1"/>
</dbReference>
<evidence type="ECO:0000256" key="1">
    <source>
        <dbReference type="SAM" id="MobiDB-lite"/>
    </source>
</evidence>
<dbReference type="PANTHER" id="PTHR16131:SF2">
    <property type="entry name" value="LIGAND-DEPENDENT NUCLEAR RECEPTOR-INTERACTING FACTOR 1"/>
    <property type="match status" value="1"/>
</dbReference>
<evidence type="ECO:0000313" key="2">
    <source>
        <dbReference type="Ensembl" id="ENSSAUP00010055847.1"/>
    </source>
</evidence>
<dbReference type="InParanoid" id="A0A671Y078"/>
<dbReference type="AlphaFoldDB" id="A0A671Y078"/>
<reference evidence="2" key="1">
    <citation type="submission" date="2021-04" db="EMBL/GenBank/DDBJ databases">
        <authorList>
            <consortium name="Wellcome Sanger Institute Data Sharing"/>
        </authorList>
    </citation>
    <scope>NUCLEOTIDE SEQUENCE [LARGE SCALE GENOMIC DNA]</scope>
</reference>
<proteinExistence type="predicted"/>
<protein>
    <submittedName>
        <fullName evidence="2">Uncharacterized protein</fullName>
    </submittedName>
</protein>
<organism evidence="2 3">
    <name type="scientific">Sparus aurata</name>
    <name type="common">Gilthead sea bream</name>
    <dbReference type="NCBI Taxonomy" id="8175"/>
    <lineage>
        <taxon>Eukaryota</taxon>
        <taxon>Metazoa</taxon>
        <taxon>Chordata</taxon>
        <taxon>Craniata</taxon>
        <taxon>Vertebrata</taxon>
        <taxon>Euteleostomi</taxon>
        <taxon>Actinopterygii</taxon>
        <taxon>Neopterygii</taxon>
        <taxon>Teleostei</taxon>
        <taxon>Neoteleostei</taxon>
        <taxon>Acanthomorphata</taxon>
        <taxon>Eupercaria</taxon>
        <taxon>Spariformes</taxon>
        <taxon>Sparidae</taxon>
        <taxon>Sparus</taxon>
    </lineage>
</organism>
<sequence>AFPPQLGNLLGDVSLMMFCALSLFTLSGTGVFYQAIPAIGADGKNIMKLIPVQMVNGRFFRSPISNPKTNPTPQKAVTISIPSSPVQVVKKAALNPSASQQVVRKQFSLMNALPNQVCLDPSNSINKHSLQQQTVKLMAKVVQMASPATAHCETSGRLPGQLSEMVQSPALPRGQCLQIPPHAQMRKIPTSELPPGTKKQIFICPGSGVLSLNQDESARHSLDLLSKTSNKTSCGRPSKGSKKHLKLIPAVPQRPNSPIKWMVEEEESSTAPTLNPLHSPSVTSEILSAVAEREKASQQCLDVSTKPVPQLNPGRCAVQEKVTFTCNGKVFFVVKKDSLQPKVGKSDLPTTGTKSYEFNKMEGPSSQPSLESAATETRQHLRIIIPDQSDEVIDLCDEDEKDESSQQAEVTHWDEDNVIFVSYIPPKSESGSAQHLILKETDQMGTHRPSSGTEQKCLDGPTGTDGRDEICALGERKPENVVRKVNNCTHVCGSAVVNMHDDEGSNINCRQSVATQQLESMDVETESPADPSPSDGNSRVCSLIGKDTPKMEVLWTTL</sequence>
<reference evidence="2" key="3">
    <citation type="submission" date="2025-09" db="UniProtKB">
        <authorList>
            <consortium name="Ensembl"/>
        </authorList>
    </citation>
    <scope>IDENTIFICATION</scope>
</reference>
<dbReference type="OMA" id="CELLCHT"/>
<keyword evidence="3" id="KW-1185">Reference proteome</keyword>
<evidence type="ECO:0000313" key="3">
    <source>
        <dbReference type="Proteomes" id="UP000472265"/>
    </source>
</evidence>
<dbReference type="GO" id="GO:0006355">
    <property type="term" value="P:regulation of DNA-templated transcription"/>
    <property type="evidence" value="ECO:0007669"/>
    <property type="project" value="InterPro"/>
</dbReference>
<accession>A0A671Y078</accession>
<dbReference type="FunCoup" id="A0A671Y078">
    <property type="interactions" value="239"/>
</dbReference>
<dbReference type="GO" id="GO:0042974">
    <property type="term" value="F:nuclear retinoic acid receptor binding"/>
    <property type="evidence" value="ECO:0007669"/>
    <property type="project" value="InterPro"/>
</dbReference>
<dbReference type="Proteomes" id="UP000472265">
    <property type="component" value="Chromosome 7"/>
</dbReference>
<dbReference type="InterPro" id="IPR026191">
    <property type="entry name" value="LRIF1"/>
</dbReference>
<reference evidence="2" key="2">
    <citation type="submission" date="2025-08" db="UniProtKB">
        <authorList>
            <consortium name="Ensembl"/>
        </authorList>
    </citation>
    <scope>IDENTIFICATION</scope>
</reference>
<feature type="region of interest" description="Disordered" evidence="1">
    <location>
        <begin position="345"/>
        <end position="369"/>
    </location>
</feature>
<dbReference type="PANTHER" id="PTHR16131">
    <property type="entry name" value="LIGAND-DEPENDENT NUCLEAR RECEPTOR-INTERACTING FACTOR 1"/>
    <property type="match status" value="1"/>
</dbReference>